<dbReference type="InterPro" id="IPR014044">
    <property type="entry name" value="CAP_dom"/>
</dbReference>
<dbReference type="AlphaFoldDB" id="A0A3B7MNR5"/>
<dbReference type="Proteomes" id="UP000261812">
    <property type="component" value="Chromosome"/>
</dbReference>
<gene>
    <name evidence="2" type="ORF">D3A95_12995</name>
</gene>
<proteinExistence type="predicted"/>
<dbReference type="PANTHER" id="PTHR31157">
    <property type="entry name" value="SCP DOMAIN-CONTAINING PROTEIN"/>
    <property type="match status" value="1"/>
</dbReference>
<dbReference type="Pfam" id="PF00188">
    <property type="entry name" value="CAP"/>
    <property type="match status" value="1"/>
</dbReference>
<feature type="domain" description="SCP" evidence="1">
    <location>
        <begin position="50"/>
        <end position="175"/>
    </location>
</feature>
<dbReference type="PANTHER" id="PTHR31157:SF1">
    <property type="entry name" value="SCP DOMAIN-CONTAINING PROTEIN"/>
    <property type="match status" value="1"/>
</dbReference>
<evidence type="ECO:0000259" key="1">
    <source>
        <dbReference type="Pfam" id="PF00188"/>
    </source>
</evidence>
<dbReference type="CDD" id="cd05379">
    <property type="entry name" value="CAP_bacterial"/>
    <property type="match status" value="1"/>
</dbReference>
<accession>A0A3B7MNR5</accession>
<dbReference type="EMBL" id="CP032152">
    <property type="protein sequence ID" value="AXY68636.1"/>
    <property type="molecule type" value="Genomic_DNA"/>
</dbReference>
<protein>
    <submittedName>
        <fullName evidence="2">CAP domain-containing protein</fullName>
    </submittedName>
</protein>
<evidence type="ECO:0000313" key="3">
    <source>
        <dbReference type="Proteomes" id="UP000261812"/>
    </source>
</evidence>
<keyword evidence="3" id="KW-1185">Reference proteome</keyword>
<reference evidence="3" key="1">
    <citation type="submission" date="2018-09" db="EMBL/GenBank/DDBJ databases">
        <title>Complete genome sequence of thermophilic cyanobacteria strain Thermosynechococcus elongatus PKUAC-SCTE542.</title>
        <authorList>
            <person name="Liang Y."/>
            <person name="Tang J."/>
            <person name="Daroch M."/>
        </authorList>
    </citation>
    <scope>NUCLEOTIDE SEQUENCE [LARGE SCALE GENOMIC DNA]</scope>
    <source>
        <strain evidence="3">E542</strain>
    </source>
</reference>
<name>A0A3B7MNR5_9CYAN</name>
<dbReference type="Gene3D" id="3.40.33.10">
    <property type="entry name" value="CAP"/>
    <property type="match status" value="1"/>
</dbReference>
<sequence length="180" mass="20340">MLRIALAAAKEYFYLNNGQGGQYWQIGAPQVDVIAAQPKRSLAEIRAFALQLVNRDRQLNGLPPLVADELLTEAAQRHAEDMLKRQYFSHTTPEGRSPMDRFIALGGRGGVGENIMEQKGTPGWVLNYKLIERFQKGWMHREGHRQNILRPEFTRFGFGIALNSARGEVYAVQMFALPAQ</sequence>
<evidence type="ECO:0000313" key="2">
    <source>
        <dbReference type="EMBL" id="AXY68636.1"/>
    </source>
</evidence>
<dbReference type="SUPFAM" id="SSF55797">
    <property type="entry name" value="PR-1-like"/>
    <property type="match status" value="1"/>
</dbReference>
<dbReference type="KEGG" id="tsq:D3A95_12995"/>
<dbReference type="InterPro" id="IPR035940">
    <property type="entry name" value="CAP_sf"/>
</dbReference>
<organism evidence="2 3">
    <name type="scientific">Thermosynechococcus sichuanensis E542</name>
    <dbReference type="NCBI Taxonomy" id="2016101"/>
    <lineage>
        <taxon>Bacteria</taxon>
        <taxon>Bacillati</taxon>
        <taxon>Cyanobacteriota</taxon>
        <taxon>Cyanophyceae</taxon>
        <taxon>Acaryochloridales</taxon>
        <taxon>Thermosynechococcaceae</taxon>
        <taxon>Thermosynechococcus</taxon>
        <taxon>Thermosynechococcus sichuanensis</taxon>
    </lineage>
</organism>